<dbReference type="SUPFAM" id="SSF52172">
    <property type="entry name" value="CheY-like"/>
    <property type="match status" value="1"/>
</dbReference>
<dbReference type="PROSITE" id="PS50112">
    <property type="entry name" value="PAS"/>
    <property type="match status" value="1"/>
</dbReference>
<dbReference type="Gene3D" id="3.30.450.20">
    <property type="entry name" value="PAS domain"/>
    <property type="match status" value="1"/>
</dbReference>
<dbReference type="AlphaFoldDB" id="A0A7X0CGN1"/>
<keyword evidence="3" id="KW-0597">Phosphoprotein</keyword>
<name>A0A7X0CGN1_9BURK</name>
<feature type="modified residue" description="4-aspartylphosphate" evidence="3">
    <location>
        <position position="65"/>
    </location>
</feature>
<evidence type="ECO:0000256" key="3">
    <source>
        <dbReference type="PROSITE-ProRule" id="PRU00169"/>
    </source>
</evidence>
<dbReference type="Pfam" id="PF00990">
    <property type="entry name" value="GGDEF"/>
    <property type="match status" value="1"/>
</dbReference>
<dbReference type="FunFam" id="3.30.70.270:FF:000001">
    <property type="entry name" value="Diguanylate cyclase domain protein"/>
    <property type="match status" value="1"/>
</dbReference>
<feature type="domain" description="GGDEF" evidence="6">
    <location>
        <begin position="302"/>
        <end position="439"/>
    </location>
</feature>
<evidence type="ECO:0000259" key="4">
    <source>
        <dbReference type="PROSITE" id="PS50110"/>
    </source>
</evidence>
<dbReference type="Proteomes" id="UP000540787">
    <property type="component" value="Unassembled WGS sequence"/>
</dbReference>
<dbReference type="CDD" id="cd00130">
    <property type="entry name" value="PAS"/>
    <property type="match status" value="1"/>
</dbReference>
<evidence type="ECO:0000313" key="7">
    <source>
        <dbReference type="EMBL" id="MBB6136393.1"/>
    </source>
</evidence>
<comment type="catalytic activity">
    <reaction evidence="2">
        <text>2 GTP = 3',3'-c-di-GMP + 2 diphosphate</text>
        <dbReference type="Rhea" id="RHEA:24898"/>
        <dbReference type="ChEBI" id="CHEBI:33019"/>
        <dbReference type="ChEBI" id="CHEBI:37565"/>
        <dbReference type="ChEBI" id="CHEBI:58805"/>
        <dbReference type="EC" id="2.7.7.65"/>
    </reaction>
</comment>
<dbReference type="GO" id="GO:0000160">
    <property type="term" value="P:phosphorelay signal transduction system"/>
    <property type="evidence" value="ECO:0007669"/>
    <property type="project" value="InterPro"/>
</dbReference>
<dbReference type="InterPro" id="IPR043128">
    <property type="entry name" value="Rev_trsase/Diguanyl_cyclase"/>
</dbReference>
<dbReference type="InterPro" id="IPR000014">
    <property type="entry name" value="PAS"/>
</dbReference>
<feature type="domain" description="PAS" evidence="5">
    <location>
        <begin position="144"/>
        <end position="197"/>
    </location>
</feature>
<organism evidence="7 8">
    <name type="scientific">Massilia aurea</name>
    <dbReference type="NCBI Taxonomy" id="373040"/>
    <lineage>
        <taxon>Bacteria</taxon>
        <taxon>Pseudomonadati</taxon>
        <taxon>Pseudomonadota</taxon>
        <taxon>Betaproteobacteria</taxon>
        <taxon>Burkholderiales</taxon>
        <taxon>Oxalobacteraceae</taxon>
        <taxon>Telluria group</taxon>
        <taxon>Massilia</taxon>
    </lineage>
</organism>
<dbReference type="InterPro" id="IPR000160">
    <property type="entry name" value="GGDEF_dom"/>
</dbReference>
<dbReference type="Pfam" id="PF24820">
    <property type="entry name" value="Diguanyl_cycl_sensor"/>
    <property type="match status" value="1"/>
</dbReference>
<dbReference type="SMART" id="SM00448">
    <property type="entry name" value="REC"/>
    <property type="match status" value="1"/>
</dbReference>
<dbReference type="SUPFAM" id="SSF55785">
    <property type="entry name" value="PYP-like sensor domain (PAS domain)"/>
    <property type="match status" value="1"/>
</dbReference>
<gene>
    <name evidence="7" type="ORF">HD842_004571</name>
</gene>
<dbReference type="SUPFAM" id="SSF55073">
    <property type="entry name" value="Nucleotide cyclase"/>
    <property type="match status" value="1"/>
</dbReference>
<dbReference type="NCBIfam" id="TIGR00254">
    <property type="entry name" value="GGDEF"/>
    <property type="match status" value="1"/>
</dbReference>
<dbReference type="CDD" id="cd01949">
    <property type="entry name" value="GGDEF"/>
    <property type="match status" value="1"/>
</dbReference>
<dbReference type="GO" id="GO:0005886">
    <property type="term" value="C:plasma membrane"/>
    <property type="evidence" value="ECO:0007669"/>
    <property type="project" value="TreeGrafter"/>
</dbReference>
<evidence type="ECO:0000259" key="6">
    <source>
        <dbReference type="PROSITE" id="PS50887"/>
    </source>
</evidence>
<dbReference type="GO" id="GO:0052621">
    <property type="term" value="F:diguanylate cyclase activity"/>
    <property type="evidence" value="ECO:0007669"/>
    <property type="project" value="UniProtKB-EC"/>
</dbReference>
<proteinExistence type="predicted"/>
<protein>
    <recommendedName>
        <fullName evidence="1">diguanylate cyclase</fullName>
        <ecNumber evidence="1">2.7.7.65</ecNumber>
    </recommendedName>
</protein>
<dbReference type="Gene3D" id="3.30.70.270">
    <property type="match status" value="1"/>
</dbReference>
<dbReference type="GO" id="GO:0043709">
    <property type="term" value="P:cell adhesion involved in single-species biofilm formation"/>
    <property type="evidence" value="ECO:0007669"/>
    <property type="project" value="TreeGrafter"/>
</dbReference>
<dbReference type="CDD" id="cd19920">
    <property type="entry name" value="REC_PA4781-like"/>
    <property type="match status" value="1"/>
</dbReference>
<dbReference type="SMART" id="SM00267">
    <property type="entry name" value="GGDEF"/>
    <property type="match status" value="1"/>
</dbReference>
<sequence>MMHPALALAAPARQSAILIVDDAPDSVGLLQDMMRQQGYQTFVASTGKRALDIAQRVQPDLILLDVRLPDLDGLEICRRLKRAPDTAHIPVIFITECGETDDVVAGFDTGAADYIAKPVRMAEVCARVRAQLRLRSSSDSQKQQAERLQLVVDGMDEGLMLVDASGCIAFANPASEGFLAQPRNLLVGRPLYDLLEPPAAHDYAAFFANPSNEHAAARCRGTREVLLRQPDGALRAIDMGLSPMAGDETLFVILLHDITHHKQSETALQHAALVDPLTRIANRRHFDAFLEKEWQRAIRNGQPLSLIVIDVDHFKGYNDSLGHAAGDTCLQAIAEALQSHAMRPTDLAARYGGEEFVVLLADTSAANAASLGETIRAHIERLAMPNPRAECASVVTASVGVACIVPTLFDDLRSLFISADRAMYEAKARGRNQVVMLQAGTTLETVRGGRAP</sequence>
<dbReference type="SMART" id="SM00091">
    <property type="entry name" value="PAS"/>
    <property type="match status" value="1"/>
</dbReference>
<accession>A0A7X0CGN1</accession>
<dbReference type="InterPro" id="IPR035965">
    <property type="entry name" value="PAS-like_dom_sf"/>
</dbReference>
<dbReference type="InterPro" id="IPR059127">
    <property type="entry name" value="Diguanyl_cycl_sensor_dom"/>
</dbReference>
<comment type="caution">
    <text evidence="7">The sequence shown here is derived from an EMBL/GenBank/DDBJ whole genome shotgun (WGS) entry which is preliminary data.</text>
</comment>
<dbReference type="EC" id="2.7.7.65" evidence="1"/>
<evidence type="ECO:0000256" key="1">
    <source>
        <dbReference type="ARBA" id="ARBA00012528"/>
    </source>
</evidence>
<dbReference type="InterPro" id="IPR029787">
    <property type="entry name" value="Nucleotide_cyclase"/>
</dbReference>
<dbReference type="PANTHER" id="PTHR45138:SF9">
    <property type="entry name" value="DIGUANYLATE CYCLASE DGCM-RELATED"/>
    <property type="match status" value="1"/>
</dbReference>
<reference evidence="7 8" key="1">
    <citation type="submission" date="2020-08" db="EMBL/GenBank/DDBJ databases">
        <title>The Agave Microbiome: Exploring the role of microbial communities in plant adaptations to desert environments.</title>
        <authorList>
            <person name="Partida-Martinez L.P."/>
        </authorList>
    </citation>
    <scope>NUCLEOTIDE SEQUENCE [LARGE SCALE GENOMIC DNA]</scope>
    <source>
        <strain evidence="7 8">AT3.2</strain>
    </source>
</reference>
<feature type="domain" description="Response regulatory" evidence="4">
    <location>
        <begin position="16"/>
        <end position="132"/>
    </location>
</feature>
<dbReference type="EMBL" id="JACHBX010000006">
    <property type="protein sequence ID" value="MBB6136393.1"/>
    <property type="molecule type" value="Genomic_DNA"/>
</dbReference>
<dbReference type="PANTHER" id="PTHR45138">
    <property type="entry name" value="REGULATORY COMPONENTS OF SENSORY TRANSDUCTION SYSTEM"/>
    <property type="match status" value="1"/>
</dbReference>
<dbReference type="NCBIfam" id="TIGR00229">
    <property type="entry name" value="sensory_box"/>
    <property type="match status" value="1"/>
</dbReference>
<evidence type="ECO:0000256" key="2">
    <source>
        <dbReference type="ARBA" id="ARBA00034247"/>
    </source>
</evidence>
<dbReference type="GO" id="GO:1902201">
    <property type="term" value="P:negative regulation of bacterial-type flagellum-dependent cell motility"/>
    <property type="evidence" value="ECO:0007669"/>
    <property type="project" value="TreeGrafter"/>
</dbReference>
<dbReference type="Gene3D" id="3.40.50.2300">
    <property type="match status" value="1"/>
</dbReference>
<evidence type="ECO:0000259" key="5">
    <source>
        <dbReference type="PROSITE" id="PS50112"/>
    </source>
</evidence>
<evidence type="ECO:0000313" key="8">
    <source>
        <dbReference type="Proteomes" id="UP000540787"/>
    </source>
</evidence>
<dbReference type="PROSITE" id="PS50110">
    <property type="entry name" value="RESPONSE_REGULATORY"/>
    <property type="match status" value="1"/>
</dbReference>
<keyword evidence="8" id="KW-1185">Reference proteome</keyword>
<dbReference type="InterPro" id="IPR050469">
    <property type="entry name" value="Diguanylate_Cyclase"/>
</dbReference>
<dbReference type="Pfam" id="PF00072">
    <property type="entry name" value="Response_reg"/>
    <property type="match status" value="1"/>
</dbReference>
<dbReference type="PROSITE" id="PS50887">
    <property type="entry name" value="GGDEF"/>
    <property type="match status" value="1"/>
</dbReference>
<dbReference type="InterPro" id="IPR001789">
    <property type="entry name" value="Sig_transdc_resp-reg_receiver"/>
</dbReference>
<dbReference type="InterPro" id="IPR011006">
    <property type="entry name" value="CheY-like_superfamily"/>
</dbReference>